<dbReference type="OrthoDB" id="9760040at2"/>
<dbReference type="InterPro" id="IPR010281">
    <property type="entry name" value="DUF885"/>
</dbReference>
<sequence>MKRLIFTLTLLTTTSAFVYGQETTTEASKKLEQVIEEVENFEPYDRKQYPLGNFTDERFKASAEFADSRLRALNSINESGLTETERISLELLKFVLQDDVDAYRLKTHHNPIQADQGFHLSLNYRIRPLSSAKDARRYLYMLGAIPEYTRQHIALLQKGLEEGISQPKVIFKNYASTYDQHIVGVIDSSDFFSPLAQLPGVIPDELKDSIIIAGRILVRDSVIPSFKKIKKFFEEEYIPNTRDAIGVSDTPGGKEYYQNRINFFTTTEEYTAEDIHELGMEEVARIKAEMMKILEETGFEGSLAEFMEFLRTDPQFYATTGEELLKEARDIAKRIDAQLPAYFKTLPRRPYGVKKVPDAIAPIYTGGRYNPPSAPTQPGYYLVNTYKLNSRPLYVLPSLTAHEAVPGHHLQMALNSELGDSIPGFRKNLYLSAYGEGWALYTETLAGEMGIYTTPYERFGKLTYEMWRACRLVVDTGIHAFGWSRQEVVDFMTENTALSIHEINTETDRYIAWPGQAISYKMGELKIRELRALAEKELGENFDIREFHERILEQGTVTLPILEERIKAYIHQEKSANTTP</sequence>
<evidence type="ECO:0000313" key="1">
    <source>
        <dbReference type="EMBL" id="THD69072.1"/>
    </source>
</evidence>
<accession>A0A4S3M1U4</accession>
<dbReference type="RefSeq" id="WP_136334562.1">
    <property type="nucleotide sequence ID" value="NZ_QXMP01000004.1"/>
</dbReference>
<name>A0A4S3M1U4_9FLAO</name>
<dbReference type="AlphaFoldDB" id="A0A4S3M1U4"/>
<evidence type="ECO:0000313" key="2">
    <source>
        <dbReference type="Proteomes" id="UP000305939"/>
    </source>
</evidence>
<keyword evidence="2" id="KW-1185">Reference proteome</keyword>
<dbReference type="Proteomes" id="UP000305939">
    <property type="component" value="Unassembled WGS sequence"/>
</dbReference>
<comment type="caution">
    <text evidence="1">The sequence shown here is derived from an EMBL/GenBank/DDBJ whole genome shotgun (WGS) entry which is preliminary data.</text>
</comment>
<organism evidence="1 2">
    <name type="scientific">Robertkochia marina</name>
    <dbReference type="NCBI Taxonomy" id="1227945"/>
    <lineage>
        <taxon>Bacteria</taxon>
        <taxon>Pseudomonadati</taxon>
        <taxon>Bacteroidota</taxon>
        <taxon>Flavobacteriia</taxon>
        <taxon>Flavobacteriales</taxon>
        <taxon>Flavobacteriaceae</taxon>
        <taxon>Robertkochia</taxon>
    </lineage>
</organism>
<dbReference type="PANTHER" id="PTHR33361">
    <property type="entry name" value="GLR0591 PROTEIN"/>
    <property type="match status" value="1"/>
</dbReference>
<dbReference type="EMBL" id="SSMC01000001">
    <property type="protein sequence ID" value="THD69072.1"/>
    <property type="molecule type" value="Genomic_DNA"/>
</dbReference>
<proteinExistence type="predicted"/>
<protein>
    <submittedName>
        <fullName evidence="1">DUF885 domain-containing protein</fullName>
    </submittedName>
</protein>
<reference evidence="1 2" key="1">
    <citation type="submission" date="2019-04" db="EMBL/GenBank/DDBJ databases">
        <title>Draft genome sequence of Robertkochia marina CC-AMO-30D.</title>
        <authorList>
            <person name="Hameed A."/>
            <person name="Lin S.-Y."/>
            <person name="Shahina M."/>
            <person name="Lai W.-A."/>
            <person name="Young C.-C."/>
        </authorList>
    </citation>
    <scope>NUCLEOTIDE SEQUENCE [LARGE SCALE GENOMIC DNA]</scope>
    <source>
        <strain evidence="1 2">CC-AMO-30D</strain>
    </source>
</reference>
<dbReference type="PANTHER" id="PTHR33361:SF2">
    <property type="entry name" value="DUF885 DOMAIN-CONTAINING PROTEIN"/>
    <property type="match status" value="1"/>
</dbReference>
<dbReference type="Pfam" id="PF05960">
    <property type="entry name" value="DUF885"/>
    <property type="match status" value="1"/>
</dbReference>
<gene>
    <name evidence="1" type="ORF">E7Z59_01720</name>
</gene>